<feature type="compositionally biased region" description="Basic and acidic residues" evidence="2">
    <location>
        <begin position="299"/>
        <end position="323"/>
    </location>
</feature>
<keyword evidence="4" id="KW-1185">Reference proteome</keyword>
<feature type="compositionally biased region" description="Basic and acidic residues" evidence="2">
    <location>
        <begin position="249"/>
        <end position="264"/>
    </location>
</feature>
<feature type="compositionally biased region" description="Basic residues" evidence="2">
    <location>
        <begin position="388"/>
        <end position="397"/>
    </location>
</feature>
<name>A0A9D4D0Y5_DREPO</name>
<evidence type="ECO:0000256" key="1">
    <source>
        <dbReference type="ARBA" id="ARBA00022703"/>
    </source>
</evidence>
<dbReference type="OrthoDB" id="10046645at2759"/>
<feature type="compositionally biased region" description="Basic and acidic residues" evidence="2">
    <location>
        <begin position="220"/>
        <end position="230"/>
    </location>
</feature>
<dbReference type="Gene3D" id="1.10.437.10">
    <property type="entry name" value="Blc2-like"/>
    <property type="match status" value="1"/>
</dbReference>
<feature type="region of interest" description="Disordered" evidence="2">
    <location>
        <begin position="522"/>
        <end position="561"/>
    </location>
</feature>
<accession>A0A9D4D0Y5</accession>
<reference evidence="3" key="2">
    <citation type="submission" date="2020-11" db="EMBL/GenBank/DDBJ databases">
        <authorList>
            <person name="McCartney M.A."/>
            <person name="Auch B."/>
            <person name="Kono T."/>
            <person name="Mallez S."/>
            <person name="Becker A."/>
            <person name="Gohl D.M."/>
            <person name="Silverstein K.A.T."/>
            <person name="Koren S."/>
            <person name="Bechman K.B."/>
            <person name="Herman A."/>
            <person name="Abrahante J.E."/>
            <person name="Garbe J."/>
        </authorList>
    </citation>
    <scope>NUCLEOTIDE SEQUENCE</scope>
    <source>
        <strain evidence="3">Duluth1</strain>
        <tissue evidence="3">Whole animal</tissue>
    </source>
</reference>
<evidence type="ECO:0000313" key="4">
    <source>
        <dbReference type="Proteomes" id="UP000828390"/>
    </source>
</evidence>
<feature type="compositionally biased region" description="Polar residues" evidence="2">
    <location>
        <begin position="371"/>
        <end position="383"/>
    </location>
</feature>
<dbReference type="GO" id="GO:0042981">
    <property type="term" value="P:regulation of apoptotic process"/>
    <property type="evidence" value="ECO:0007669"/>
    <property type="project" value="InterPro"/>
</dbReference>
<dbReference type="PROSITE" id="PS50062">
    <property type="entry name" value="BCL2_FAMILY"/>
    <property type="match status" value="1"/>
</dbReference>
<feature type="compositionally biased region" description="Basic and acidic residues" evidence="2">
    <location>
        <begin position="282"/>
        <end position="291"/>
    </location>
</feature>
<feature type="compositionally biased region" description="Basic and acidic residues" evidence="2">
    <location>
        <begin position="709"/>
        <end position="730"/>
    </location>
</feature>
<dbReference type="InterPro" id="IPR036834">
    <property type="entry name" value="Bcl-2-like_sf"/>
</dbReference>
<sequence length="859" mass="96911">MIDSEDFSGMTSIMEGLLREQASHHTTFITKTPSEKTQNSRQDSSETILLNMDEKKERLERMLKNRKNSAKRRGKVTKNVIRSDAAKILEQFLQSQLDKQDVQTSPHKYQRYVEVDVTETTPSGSSSGYLASKSSLLRENSIPYMDESDTEMRKAESLPHDDFPTVSIVYHAADGDHEVHHAKSKSAPYSGAAVGNYASMRLRKQSQPPPPPPPGTPHSASEHGSREDMYQRVPYTGDHGSKSSSQSRKSFEQLKKLSEDHGEELGCPSLDNEALPESAKPSSDHDSKQWKTDSSLDSSQRHSIDSLVDEPRTRGSKVDDKPSTIHVDSQYGLTNGALPKRPQPPKDMSLSTRRSKKSSTLTGHGRKPVWSSDSEGSESGYTEQESHGRKKKSMFKRAQVRLQTFFRTRKKRALSEDEDGVYEPSGNKSKEKKHYNKEDESDNVPDNKVTEKRHVQRNRHVHQTHGQTDGSTVLRTEDVQEAIDIIDHRDPSRNKHIDARVHVKESVQDGGFMGMWRRLTSKDKKRVSGSKSAHFDQADHGRGEYNRTVSVPASRPGDEDKSFLTVSGTGFVSGEVKKRHRPGTTEVGATQVVGRDDIKRRSSHIDIFDHDGQLIERHYFDHNEDHDNFPRNKSFEFDEKLTITEKHVKGRDGERVVRDVDSHSHMETMLVTDRPTGKKEETMHDDQIEKIASRLAEIGDVYHSRYELDQAARSPRRETRDKMSPEKEEVLDPMQSSSLSTLEQELVAELHRVAGNIDANLNSNARQAAMKITKMVTYNHFEKALQESVSSKEGWSQIATVFRFTKSAIKAVGATGALAVQIKENSLRFIEDTFADWIVGQGGWESMLSEDSDDSAPRD</sequence>
<dbReference type="GO" id="GO:0006915">
    <property type="term" value="P:apoptotic process"/>
    <property type="evidence" value="ECO:0007669"/>
    <property type="project" value="UniProtKB-KW"/>
</dbReference>
<feature type="compositionally biased region" description="Basic and acidic residues" evidence="2">
    <location>
        <begin position="533"/>
        <end position="545"/>
    </location>
</feature>
<feature type="region of interest" description="Disordered" evidence="2">
    <location>
        <begin position="24"/>
        <end position="46"/>
    </location>
</feature>
<feature type="region of interest" description="Disordered" evidence="2">
    <location>
        <begin position="202"/>
        <end position="397"/>
    </location>
</feature>
<evidence type="ECO:0000313" key="3">
    <source>
        <dbReference type="EMBL" id="KAH3736122.1"/>
    </source>
</evidence>
<feature type="region of interest" description="Disordered" evidence="2">
    <location>
        <begin position="411"/>
        <end position="470"/>
    </location>
</feature>
<dbReference type="InterPro" id="IPR002475">
    <property type="entry name" value="Bcl2-like"/>
</dbReference>
<dbReference type="AlphaFoldDB" id="A0A9D4D0Y5"/>
<dbReference type="Proteomes" id="UP000828390">
    <property type="component" value="Unassembled WGS sequence"/>
</dbReference>
<feature type="compositionally biased region" description="Basic residues" evidence="2">
    <location>
        <begin position="454"/>
        <end position="463"/>
    </location>
</feature>
<organism evidence="3 4">
    <name type="scientific">Dreissena polymorpha</name>
    <name type="common">Zebra mussel</name>
    <name type="synonym">Mytilus polymorpha</name>
    <dbReference type="NCBI Taxonomy" id="45954"/>
    <lineage>
        <taxon>Eukaryota</taxon>
        <taxon>Metazoa</taxon>
        <taxon>Spiralia</taxon>
        <taxon>Lophotrochozoa</taxon>
        <taxon>Mollusca</taxon>
        <taxon>Bivalvia</taxon>
        <taxon>Autobranchia</taxon>
        <taxon>Heteroconchia</taxon>
        <taxon>Euheterodonta</taxon>
        <taxon>Imparidentia</taxon>
        <taxon>Neoheterodontei</taxon>
        <taxon>Myida</taxon>
        <taxon>Dreissenoidea</taxon>
        <taxon>Dreissenidae</taxon>
        <taxon>Dreissena</taxon>
    </lineage>
</organism>
<proteinExistence type="predicted"/>
<protein>
    <submittedName>
        <fullName evidence="3">Uncharacterized protein</fullName>
    </submittedName>
</protein>
<reference evidence="3" key="1">
    <citation type="journal article" date="2019" name="bioRxiv">
        <title>The Genome of the Zebra Mussel, Dreissena polymorpha: A Resource for Invasive Species Research.</title>
        <authorList>
            <person name="McCartney M.A."/>
            <person name="Auch B."/>
            <person name="Kono T."/>
            <person name="Mallez S."/>
            <person name="Zhang Y."/>
            <person name="Obille A."/>
            <person name="Becker A."/>
            <person name="Abrahante J.E."/>
            <person name="Garbe J."/>
            <person name="Badalamenti J.P."/>
            <person name="Herman A."/>
            <person name="Mangelson H."/>
            <person name="Liachko I."/>
            <person name="Sullivan S."/>
            <person name="Sone E.D."/>
            <person name="Koren S."/>
            <person name="Silverstein K.A.T."/>
            <person name="Beckman K.B."/>
            <person name="Gohl D.M."/>
        </authorList>
    </citation>
    <scope>NUCLEOTIDE SEQUENCE</scope>
    <source>
        <strain evidence="3">Duluth1</strain>
        <tissue evidence="3">Whole animal</tissue>
    </source>
</reference>
<feature type="region of interest" description="Disordered" evidence="2">
    <location>
        <begin position="709"/>
        <end position="738"/>
    </location>
</feature>
<dbReference type="EMBL" id="JAIWYP010000011">
    <property type="protein sequence ID" value="KAH3736122.1"/>
    <property type="molecule type" value="Genomic_DNA"/>
</dbReference>
<feature type="compositionally biased region" description="Pro residues" evidence="2">
    <location>
        <begin position="207"/>
        <end position="216"/>
    </location>
</feature>
<dbReference type="SUPFAM" id="SSF56854">
    <property type="entry name" value="Bcl-2 inhibitors of programmed cell death"/>
    <property type="match status" value="1"/>
</dbReference>
<comment type="caution">
    <text evidence="3">The sequence shown here is derived from an EMBL/GenBank/DDBJ whole genome shotgun (WGS) entry which is preliminary data.</text>
</comment>
<gene>
    <name evidence="3" type="ORF">DPMN_042684</name>
</gene>
<evidence type="ECO:0000256" key="2">
    <source>
        <dbReference type="SAM" id="MobiDB-lite"/>
    </source>
</evidence>
<keyword evidence="1" id="KW-0053">Apoptosis</keyword>